<gene>
    <name evidence="1" type="ORF">FKW44_017503</name>
</gene>
<accession>A0A7T8JX02</accession>
<evidence type="ECO:0000313" key="2">
    <source>
        <dbReference type="Proteomes" id="UP000595437"/>
    </source>
</evidence>
<keyword evidence="2" id="KW-1185">Reference proteome</keyword>
<sequence>MACRKRFKVTSSPSSVKRHLLICRRGAFYKTEDKLSYAAAARRGDFMSEQNFDF</sequence>
<dbReference type="Proteomes" id="UP000595437">
    <property type="component" value="Chromosome 12"/>
</dbReference>
<proteinExistence type="predicted"/>
<dbReference type="AlphaFoldDB" id="A0A7T8JX02"/>
<dbReference type="EMBL" id="CP045901">
    <property type="protein sequence ID" value="QQP37286.1"/>
    <property type="molecule type" value="Genomic_DNA"/>
</dbReference>
<organism evidence="1 2">
    <name type="scientific">Caligus rogercresseyi</name>
    <name type="common">Sea louse</name>
    <dbReference type="NCBI Taxonomy" id="217165"/>
    <lineage>
        <taxon>Eukaryota</taxon>
        <taxon>Metazoa</taxon>
        <taxon>Ecdysozoa</taxon>
        <taxon>Arthropoda</taxon>
        <taxon>Crustacea</taxon>
        <taxon>Multicrustacea</taxon>
        <taxon>Hexanauplia</taxon>
        <taxon>Copepoda</taxon>
        <taxon>Siphonostomatoida</taxon>
        <taxon>Caligidae</taxon>
        <taxon>Caligus</taxon>
    </lineage>
</organism>
<name>A0A7T8JX02_CALRO</name>
<protein>
    <submittedName>
        <fullName evidence="1">Broad-complex core protein isoform 6</fullName>
    </submittedName>
</protein>
<evidence type="ECO:0000313" key="1">
    <source>
        <dbReference type="EMBL" id="QQP37286.1"/>
    </source>
</evidence>
<reference evidence="2" key="1">
    <citation type="submission" date="2021-01" db="EMBL/GenBank/DDBJ databases">
        <title>Caligus Genome Assembly.</title>
        <authorList>
            <person name="Gallardo-Escarate C."/>
        </authorList>
    </citation>
    <scope>NUCLEOTIDE SEQUENCE [LARGE SCALE GENOMIC DNA]</scope>
</reference>